<dbReference type="PANTHER" id="PTHR35902">
    <property type="entry name" value="S-LAYER DOMAIN-LIKE PROTEIN-RELATED"/>
    <property type="match status" value="1"/>
</dbReference>
<dbReference type="InterPro" id="IPR013783">
    <property type="entry name" value="Ig-like_fold"/>
</dbReference>
<dbReference type="Gene3D" id="2.60.40.10">
    <property type="entry name" value="Immunoglobulins"/>
    <property type="match status" value="2"/>
</dbReference>
<evidence type="ECO:0000256" key="2">
    <source>
        <dbReference type="SAM" id="SignalP"/>
    </source>
</evidence>
<evidence type="ECO:0008006" key="5">
    <source>
        <dbReference type="Google" id="ProtNLM"/>
    </source>
</evidence>
<evidence type="ECO:0000313" key="3">
    <source>
        <dbReference type="EMBL" id="SDY12404.1"/>
    </source>
</evidence>
<dbReference type="STRING" id="1528.SAMN04488579_11713"/>
<protein>
    <recommendedName>
        <fullName evidence="5">CARDB protein</fullName>
    </recommendedName>
</protein>
<feature type="chain" id="PRO_5011513118" description="CARDB protein" evidence="2">
    <location>
        <begin position="25"/>
        <end position="303"/>
    </location>
</feature>
<keyword evidence="2" id="KW-0732">Signal</keyword>
<evidence type="ECO:0000313" key="4">
    <source>
        <dbReference type="Proteomes" id="UP000199652"/>
    </source>
</evidence>
<dbReference type="RefSeq" id="WP_090246019.1">
    <property type="nucleotide sequence ID" value="NZ_FNOU01000017.1"/>
</dbReference>
<dbReference type="AlphaFoldDB" id="A0A1H3HC91"/>
<reference evidence="4" key="1">
    <citation type="submission" date="2016-10" db="EMBL/GenBank/DDBJ databases">
        <authorList>
            <person name="Varghese N."/>
            <person name="Submissions S."/>
        </authorList>
    </citation>
    <scope>NUCLEOTIDE SEQUENCE [LARGE SCALE GENOMIC DNA]</scope>
    <source>
        <strain evidence="4">VPI 5359</strain>
    </source>
</reference>
<gene>
    <name evidence="3" type="ORF">SAMN04488579_11713</name>
</gene>
<sequence>MKKLLSILTIVAMTACFFTAPVAAAPDQPLLQITSVSTYPEAVSPGDNFDVFLTIVNNGNYNAYNTNISVLNISGSKTSDLDVFSMSGSGNHVYVGQVDSFGATSATLHMAVSPVATAKNYNLNIQIDTVDGDGNSYSYPETIGLFVNESTSMSLVAPSELTVSSENSTATTATDSKDSSKGNLSMEVANLGTNAVRGVQLQLSGSGLNIKDSSTYYGTFEKDDTDTFTTTVTADTPGNYDLTAELRYVDSFNNERKITKTVKVTVPDNATSTNKAGSGTNDTGSTGLNILTGIAKVLFGITV</sequence>
<dbReference type="PROSITE" id="PS51257">
    <property type="entry name" value="PROKAR_LIPOPROTEIN"/>
    <property type="match status" value="1"/>
</dbReference>
<dbReference type="PANTHER" id="PTHR35902:SF3">
    <property type="entry name" value="NPCBM-ASSOCIATED, NEW3 DOMAIN OF ALPHA-GALACTOSIDASE"/>
    <property type="match status" value="1"/>
</dbReference>
<keyword evidence="4" id="KW-1185">Reference proteome</keyword>
<accession>A0A1H3HC91</accession>
<evidence type="ECO:0000256" key="1">
    <source>
        <dbReference type="SAM" id="MobiDB-lite"/>
    </source>
</evidence>
<dbReference type="OrthoDB" id="1777507at2"/>
<proteinExistence type="predicted"/>
<feature type="signal peptide" evidence="2">
    <location>
        <begin position="1"/>
        <end position="24"/>
    </location>
</feature>
<dbReference type="Proteomes" id="UP000199652">
    <property type="component" value="Unassembled WGS sequence"/>
</dbReference>
<feature type="region of interest" description="Disordered" evidence="1">
    <location>
        <begin position="164"/>
        <end position="183"/>
    </location>
</feature>
<name>A0A1H3HC91_EUBBA</name>
<organism evidence="3 4">
    <name type="scientific">Eubacterium barkeri</name>
    <name type="common">Clostridium barkeri</name>
    <dbReference type="NCBI Taxonomy" id="1528"/>
    <lineage>
        <taxon>Bacteria</taxon>
        <taxon>Bacillati</taxon>
        <taxon>Bacillota</taxon>
        <taxon>Clostridia</taxon>
        <taxon>Eubacteriales</taxon>
        <taxon>Eubacteriaceae</taxon>
        <taxon>Eubacterium</taxon>
    </lineage>
</organism>
<dbReference type="EMBL" id="FNOU01000017">
    <property type="protein sequence ID" value="SDY12404.1"/>
    <property type="molecule type" value="Genomic_DNA"/>
</dbReference>